<dbReference type="RefSeq" id="WP_180145137.1">
    <property type="nucleotide sequence ID" value="NZ_CAADHO010000011.1"/>
</dbReference>
<accession>A0A4U8YS81</accession>
<evidence type="ECO:0000313" key="2">
    <source>
        <dbReference type="Proteomes" id="UP000507962"/>
    </source>
</evidence>
<reference evidence="1 2" key="1">
    <citation type="submission" date="2019-03" db="EMBL/GenBank/DDBJ databases">
        <authorList>
            <person name="Nijsse B."/>
        </authorList>
    </citation>
    <scope>NUCLEOTIDE SEQUENCE [LARGE SCALE GENOMIC DNA]</scope>
    <source>
        <strain evidence="1">Desulfoluna butyratoxydans MSL71</strain>
    </source>
</reference>
<protein>
    <submittedName>
        <fullName evidence="1">Thioredoxin</fullName>
    </submittedName>
</protein>
<dbReference type="InterPro" id="IPR036249">
    <property type="entry name" value="Thioredoxin-like_sf"/>
</dbReference>
<organism evidence="1 2">
    <name type="scientific">Desulfoluna butyratoxydans</name>
    <dbReference type="NCBI Taxonomy" id="231438"/>
    <lineage>
        <taxon>Bacteria</taxon>
        <taxon>Pseudomonadati</taxon>
        <taxon>Thermodesulfobacteriota</taxon>
        <taxon>Desulfobacteria</taxon>
        <taxon>Desulfobacterales</taxon>
        <taxon>Desulfolunaceae</taxon>
        <taxon>Desulfoluna</taxon>
    </lineage>
</organism>
<gene>
    <name evidence="1" type="ORF">MSL71_44310</name>
</gene>
<sequence length="229" mass="25098">MSQTTDKEIIYVGDPMCAWCFGFEPVLDALMERLGSSVPFRFIMGGLRVEDPIAITDAIKPKLLENWHGVTRATGQPINGHLLADAPDFLYDSAPASRAFVAVRRLNPALALPYYRALHHAFYLEMKDITRPEILCDLAKGIGVSPEQFLPLAQSDSVRAETFDDFALARDYNALAFPALVLREGEAASVLNQGYKPLSALTGILDDWVTGTLPTSEITPALLIFGRAS</sequence>
<dbReference type="AlphaFoldDB" id="A0A4U8YS81"/>
<dbReference type="Pfam" id="PF13743">
    <property type="entry name" value="Thioredoxin_5"/>
    <property type="match status" value="1"/>
</dbReference>
<dbReference type="CDD" id="cd03025">
    <property type="entry name" value="DsbA_FrnE_like"/>
    <property type="match status" value="1"/>
</dbReference>
<dbReference type="PANTHER" id="PTHR13887">
    <property type="entry name" value="GLUTATHIONE S-TRANSFERASE KAPPA"/>
    <property type="match status" value="1"/>
</dbReference>
<dbReference type="PANTHER" id="PTHR13887:SF54">
    <property type="entry name" value="DSBA FAMILY PROTEIN"/>
    <property type="match status" value="1"/>
</dbReference>
<dbReference type="Gene3D" id="1.10.472.60">
    <property type="entry name" value="putative protein disulfide isomerase domain"/>
    <property type="match status" value="1"/>
</dbReference>
<evidence type="ECO:0000313" key="1">
    <source>
        <dbReference type="EMBL" id="VFQ46761.1"/>
    </source>
</evidence>
<dbReference type="Proteomes" id="UP000507962">
    <property type="component" value="Unassembled WGS sequence"/>
</dbReference>
<name>A0A4U8YS81_9BACT</name>
<dbReference type="SUPFAM" id="SSF52833">
    <property type="entry name" value="Thioredoxin-like"/>
    <property type="match status" value="1"/>
</dbReference>
<proteinExistence type="predicted"/>
<keyword evidence="2" id="KW-1185">Reference proteome</keyword>
<dbReference type="Gene3D" id="3.40.30.10">
    <property type="entry name" value="Glutaredoxin"/>
    <property type="match status" value="1"/>
</dbReference>
<dbReference type="EMBL" id="CAADHO010000011">
    <property type="protein sequence ID" value="VFQ46761.1"/>
    <property type="molecule type" value="Genomic_DNA"/>
</dbReference>